<dbReference type="Proteomes" id="UP001597475">
    <property type="component" value="Unassembled WGS sequence"/>
</dbReference>
<organism evidence="2 3">
    <name type="scientific">Deinococcus taklimakanensis</name>
    <dbReference type="NCBI Taxonomy" id="536443"/>
    <lineage>
        <taxon>Bacteria</taxon>
        <taxon>Thermotogati</taxon>
        <taxon>Deinococcota</taxon>
        <taxon>Deinococci</taxon>
        <taxon>Deinococcales</taxon>
        <taxon>Deinococcaceae</taxon>
        <taxon>Deinococcus</taxon>
    </lineage>
</organism>
<reference evidence="3" key="1">
    <citation type="journal article" date="2019" name="Int. J. Syst. Evol. Microbiol.">
        <title>The Global Catalogue of Microorganisms (GCM) 10K type strain sequencing project: providing services to taxonomists for standard genome sequencing and annotation.</title>
        <authorList>
            <consortium name="The Broad Institute Genomics Platform"/>
            <consortium name="The Broad Institute Genome Sequencing Center for Infectious Disease"/>
            <person name="Wu L."/>
            <person name="Ma J."/>
        </authorList>
    </citation>
    <scope>NUCLEOTIDE SEQUENCE [LARGE SCALE GENOMIC DNA]</scope>
    <source>
        <strain evidence="3">KCTC 33842</strain>
    </source>
</reference>
<feature type="transmembrane region" description="Helical" evidence="1">
    <location>
        <begin position="21"/>
        <end position="42"/>
    </location>
</feature>
<accession>A0ABW5P5T4</accession>
<proteinExistence type="predicted"/>
<protein>
    <recommendedName>
        <fullName evidence="4">Holin</fullName>
    </recommendedName>
</protein>
<evidence type="ECO:0000313" key="3">
    <source>
        <dbReference type="Proteomes" id="UP001597475"/>
    </source>
</evidence>
<sequence length="157" mass="16402">MPVPDTSLADIAGKAGVSPEIISAMVVFVAPLLVSPLAAVWKRWRGTTGPDTRAVIKVLTALIVGVGGFALGLYGYDLRGIVNAIGAAVLAYLKTTGDYERDVNVRAKADRVSATRQASAAPVPGGDLEPATLADVEAELMRQTGEWPGIPGIDYDR</sequence>
<evidence type="ECO:0000313" key="2">
    <source>
        <dbReference type="EMBL" id="MFD2609577.1"/>
    </source>
</evidence>
<gene>
    <name evidence="2" type="ORF">ACFSR9_09015</name>
</gene>
<keyword evidence="1" id="KW-0472">Membrane</keyword>
<keyword evidence="1" id="KW-0812">Transmembrane</keyword>
<name>A0ABW5P5T4_9DEIO</name>
<feature type="transmembrane region" description="Helical" evidence="1">
    <location>
        <begin position="54"/>
        <end position="76"/>
    </location>
</feature>
<dbReference type="EMBL" id="JBHUMK010000037">
    <property type="protein sequence ID" value="MFD2609577.1"/>
    <property type="molecule type" value="Genomic_DNA"/>
</dbReference>
<comment type="caution">
    <text evidence="2">The sequence shown here is derived from an EMBL/GenBank/DDBJ whole genome shotgun (WGS) entry which is preliminary data.</text>
</comment>
<keyword evidence="1" id="KW-1133">Transmembrane helix</keyword>
<evidence type="ECO:0000256" key="1">
    <source>
        <dbReference type="SAM" id="Phobius"/>
    </source>
</evidence>
<keyword evidence="3" id="KW-1185">Reference proteome</keyword>
<dbReference type="RefSeq" id="WP_386845063.1">
    <property type="nucleotide sequence ID" value="NZ_JBHUMK010000037.1"/>
</dbReference>
<evidence type="ECO:0008006" key="4">
    <source>
        <dbReference type="Google" id="ProtNLM"/>
    </source>
</evidence>